<dbReference type="AlphaFoldDB" id="A0AAD8VB89"/>
<sequence>MDRYVEAPAFVPSIVNTLDTVVTFSNDSSRNQPPFEPRRQGSDVLYPEALPSPLRPSLRIGRMSPRGGMDADMKQKYGWPAFTLPNSLEQLYTEKAYLTVSLENQSDREAGLMRKLSMLREMFDHRLSSDERRKSRKRAALLRSRITEVAGQKKTILLRLCDIYVELQSREA</sequence>
<feature type="region of interest" description="Disordered" evidence="1">
    <location>
        <begin position="25"/>
        <end position="51"/>
    </location>
</feature>
<protein>
    <submittedName>
        <fullName evidence="2">Uncharacterized protein</fullName>
    </submittedName>
</protein>
<evidence type="ECO:0000313" key="3">
    <source>
        <dbReference type="Proteomes" id="UP001230504"/>
    </source>
</evidence>
<reference evidence="2" key="1">
    <citation type="submission" date="2021-06" db="EMBL/GenBank/DDBJ databases">
        <title>Comparative genomics, transcriptomics and evolutionary studies reveal genomic signatures of adaptation to plant cell wall in hemibiotrophic fungi.</title>
        <authorList>
            <consortium name="DOE Joint Genome Institute"/>
            <person name="Baroncelli R."/>
            <person name="Diaz J.F."/>
            <person name="Benocci T."/>
            <person name="Peng M."/>
            <person name="Battaglia E."/>
            <person name="Haridas S."/>
            <person name="Andreopoulos W."/>
            <person name="Labutti K."/>
            <person name="Pangilinan J."/>
            <person name="Floch G.L."/>
            <person name="Makela M.R."/>
            <person name="Henrissat B."/>
            <person name="Grigoriev I.V."/>
            <person name="Crouch J.A."/>
            <person name="De Vries R.P."/>
            <person name="Sukno S.A."/>
            <person name="Thon M.R."/>
        </authorList>
    </citation>
    <scope>NUCLEOTIDE SEQUENCE</scope>
    <source>
        <strain evidence="2">CBS 125086</strain>
    </source>
</reference>
<evidence type="ECO:0000256" key="1">
    <source>
        <dbReference type="SAM" id="MobiDB-lite"/>
    </source>
</evidence>
<dbReference type="Proteomes" id="UP001230504">
    <property type="component" value="Unassembled WGS sequence"/>
</dbReference>
<accession>A0AAD8VB89</accession>
<organism evidence="2 3">
    <name type="scientific">Colletotrichum navitas</name>
    <dbReference type="NCBI Taxonomy" id="681940"/>
    <lineage>
        <taxon>Eukaryota</taxon>
        <taxon>Fungi</taxon>
        <taxon>Dikarya</taxon>
        <taxon>Ascomycota</taxon>
        <taxon>Pezizomycotina</taxon>
        <taxon>Sordariomycetes</taxon>
        <taxon>Hypocreomycetidae</taxon>
        <taxon>Glomerellales</taxon>
        <taxon>Glomerellaceae</taxon>
        <taxon>Colletotrichum</taxon>
        <taxon>Colletotrichum graminicola species complex</taxon>
    </lineage>
</organism>
<name>A0AAD8VB89_9PEZI</name>
<proteinExistence type="predicted"/>
<dbReference type="GeneID" id="85449144"/>
<dbReference type="RefSeq" id="XP_060418940.1">
    <property type="nucleotide sequence ID" value="XM_060564904.1"/>
</dbReference>
<keyword evidence="3" id="KW-1185">Reference proteome</keyword>
<evidence type="ECO:0000313" key="2">
    <source>
        <dbReference type="EMBL" id="KAK1598235.1"/>
    </source>
</evidence>
<dbReference type="EMBL" id="JAHLJV010000005">
    <property type="protein sequence ID" value="KAK1598235.1"/>
    <property type="molecule type" value="Genomic_DNA"/>
</dbReference>
<gene>
    <name evidence="2" type="ORF">LY79DRAFT_700161</name>
</gene>
<comment type="caution">
    <text evidence="2">The sequence shown here is derived from an EMBL/GenBank/DDBJ whole genome shotgun (WGS) entry which is preliminary data.</text>
</comment>